<comment type="caution">
    <text evidence="8">The sequence shown here is derived from an EMBL/GenBank/DDBJ whole genome shotgun (WGS) entry which is preliminary data.</text>
</comment>
<reference evidence="8 9" key="1">
    <citation type="submission" date="2019-12" db="EMBL/GenBank/DDBJ databases">
        <title>Comparative genomics gives insights into the taxonomy of the Azoarcus-Aromatoleum group and reveals separate origins of nif in the plant-associated Azoarcus and non-plant-associated Aromatoleum sub-groups.</title>
        <authorList>
            <person name="Lafos M."/>
            <person name="Maluk M."/>
            <person name="Batista M."/>
            <person name="Junghare M."/>
            <person name="Carmona M."/>
            <person name="Faoro H."/>
            <person name="Cruz L.M."/>
            <person name="Battistoni F."/>
            <person name="De Souza E."/>
            <person name="Pedrosa F."/>
            <person name="Chen W.-M."/>
            <person name="Poole P.S."/>
            <person name="Dixon R.A."/>
            <person name="James E.K."/>
        </authorList>
    </citation>
    <scope>NUCLEOTIDE SEQUENCE [LARGE SCALE GENOMIC DNA]</scope>
    <source>
        <strain evidence="8 9">PbN1</strain>
    </source>
</reference>
<dbReference type="Gene3D" id="1.10.10.10">
    <property type="entry name" value="Winged helix-like DNA-binding domain superfamily/Winged helix DNA-binding domain"/>
    <property type="match status" value="1"/>
</dbReference>
<evidence type="ECO:0000256" key="3">
    <source>
        <dbReference type="ARBA" id="ARBA00022679"/>
    </source>
</evidence>
<comment type="catalytic activity">
    <reaction evidence="6">
        <text>a 6-O-methyl-2'-deoxyguanosine in DNA + L-cysteinyl-[protein] = S-methyl-L-cysteinyl-[protein] + a 2'-deoxyguanosine in DNA</text>
        <dbReference type="Rhea" id="RHEA:24000"/>
        <dbReference type="Rhea" id="RHEA-COMP:10131"/>
        <dbReference type="Rhea" id="RHEA-COMP:10132"/>
        <dbReference type="Rhea" id="RHEA-COMP:11367"/>
        <dbReference type="Rhea" id="RHEA-COMP:11368"/>
        <dbReference type="ChEBI" id="CHEBI:29950"/>
        <dbReference type="ChEBI" id="CHEBI:82612"/>
        <dbReference type="ChEBI" id="CHEBI:85445"/>
        <dbReference type="ChEBI" id="CHEBI:85448"/>
        <dbReference type="EC" id="2.1.1.63"/>
    </reaction>
</comment>
<dbReference type="Proteomes" id="UP000633943">
    <property type="component" value="Unassembled WGS sequence"/>
</dbReference>
<dbReference type="EC" id="2.1.1.63" evidence="8"/>
<dbReference type="Pfam" id="PF01035">
    <property type="entry name" value="DNA_binding_1"/>
    <property type="match status" value="1"/>
</dbReference>
<organism evidence="8 9">
    <name type="scientific">Aromatoleum bremense</name>
    <dbReference type="NCBI Taxonomy" id="76115"/>
    <lineage>
        <taxon>Bacteria</taxon>
        <taxon>Pseudomonadati</taxon>
        <taxon>Pseudomonadota</taxon>
        <taxon>Betaproteobacteria</taxon>
        <taxon>Rhodocyclales</taxon>
        <taxon>Rhodocyclaceae</taxon>
        <taxon>Aromatoleum</taxon>
    </lineage>
</organism>
<dbReference type="SUPFAM" id="SSF53155">
    <property type="entry name" value="Methylated DNA-protein cysteine methyltransferase domain"/>
    <property type="match status" value="1"/>
</dbReference>
<dbReference type="GO" id="GO:0032259">
    <property type="term" value="P:methylation"/>
    <property type="evidence" value="ECO:0007669"/>
    <property type="project" value="UniProtKB-KW"/>
</dbReference>
<dbReference type="PROSITE" id="PS00374">
    <property type="entry name" value="MGMT"/>
    <property type="match status" value="1"/>
</dbReference>
<name>A0ABX1NV95_9RHOO</name>
<dbReference type="InterPro" id="IPR036388">
    <property type="entry name" value="WH-like_DNA-bd_sf"/>
</dbReference>
<keyword evidence="2 8" id="KW-0489">Methyltransferase</keyword>
<dbReference type="InterPro" id="IPR036217">
    <property type="entry name" value="MethylDNA_cys_MeTrfase_DNAb"/>
</dbReference>
<evidence type="ECO:0000313" key="8">
    <source>
        <dbReference type="EMBL" id="NMG15577.1"/>
    </source>
</evidence>
<evidence type="ECO:0000256" key="1">
    <source>
        <dbReference type="ARBA" id="ARBA00001286"/>
    </source>
</evidence>
<keyword evidence="5" id="KW-0234">DNA repair</keyword>
<dbReference type="CDD" id="cd06445">
    <property type="entry name" value="ATase"/>
    <property type="match status" value="1"/>
</dbReference>
<evidence type="ECO:0000313" key="9">
    <source>
        <dbReference type="Proteomes" id="UP000633943"/>
    </source>
</evidence>
<dbReference type="RefSeq" id="WP_169202235.1">
    <property type="nucleotide sequence ID" value="NZ_CP059467.1"/>
</dbReference>
<dbReference type="SUPFAM" id="SSF46767">
    <property type="entry name" value="Methylated DNA-protein cysteine methyltransferase, C-terminal domain"/>
    <property type="match status" value="1"/>
</dbReference>
<gene>
    <name evidence="8" type="ORF">GPA24_08475</name>
</gene>
<dbReference type="InterPro" id="IPR001497">
    <property type="entry name" value="MethylDNA_cys_MeTrfase_AS"/>
</dbReference>
<dbReference type="GO" id="GO:0003908">
    <property type="term" value="F:methylated-DNA-[protein]-cysteine S-methyltransferase activity"/>
    <property type="evidence" value="ECO:0007669"/>
    <property type="project" value="UniProtKB-EC"/>
</dbReference>
<keyword evidence="4" id="KW-0227">DNA damage</keyword>
<dbReference type="EMBL" id="WTVP01000018">
    <property type="protein sequence ID" value="NMG15577.1"/>
    <property type="molecule type" value="Genomic_DNA"/>
</dbReference>
<proteinExistence type="predicted"/>
<protein>
    <submittedName>
        <fullName evidence="8">Methylated-DNA--[protein]-cysteine S-methyltransferase</fullName>
        <ecNumber evidence="8">2.1.1.63</ecNumber>
    </submittedName>
</protein>
<evidence type="ECO:0000256" key="2">
    <source>
        <dbReference type="ARBA" id="ARBA00022603"/>
    </source>
</evidence>
<evidence type="ECO:0000256" key="5">
    <source>
        <dbReference type="ARBA" id="ARBA00023204"/>
    </source>
</evidence>
<dbReference type="PANTHER" id="PTHR10815">
    <property type="entry name" value="METHYLATED-DNA--PROTEIN-CYSTEINE METHYLTRANSFERASE"/>
    <property type="match status" value="1"/>
</dbReference>
<dbReference type="InterPro" id="IPR036631">
    <property type="entry name" value="MGMT_N_sf"/>
</dbReference>
<sequence length="164" mass="17367">MGSHQTDSSGATFAATLSVPFGAFGIRVAGNAIHELVFLPPGTRAIPPDCALAERAATQIYAWLEDPDRPFDLPLATRGTLFQRRVWDAIAAIPRGETRQYAHLSDALGSAARAVGQACRANPFPLVIPCHRVVSATGIGGFAGASGGYLIDAKHWLLAFEANR</sequence>
<dbReference type="NCBIfam" id="TIGR00589">
    <property type="entry name" value="ogt"/>
    <property type="match status" value="1"/>
</dbReference>
<keyword evidence="9" id="KW-1185">Reference proteome</keyword>
<evidence type="ECO:0000256" key="4">
    <source>
        <dbReference type="ARBA" id="ARBA00022763"/>
    </source>
</evidence>
<dbReference type="PANTHER" id="PTHR10815:SF13">
    <property type="entry name" value="METHYLATED-DNA--PROTEIN-CYSTEINE METHYLTRANSFERASE"/>
    <property type="match status" value="1"/>
</dbReference>
<feature type="domain" description="Methylated-DNA-[protein]-cysteine S-methyltransferase DNA binding" evidence="7">
    <location>
        <begin position="82"/>
        <end position="162"/>
    </location>
</feature>
<keyword evidence="3 8" id="KW-0808">Transferase</keyword>
<accession>A0ABX1NV95</accession>
<comment type="catalytic activity">
    <reaction evidence="1">
        <text>a 4-O-methyl-thymidine in DNA + L-cysteinyl-[protein] = a thymidine in DNA + S-methyl-L-cysteinyl-[protein]</text>
        <dbReference type="Rhea" id="RHEA:53428"/>
        <dbReference type="Rhea" id="RHEA-COMP:10131"/>
        <dbReference type="Rhea" id="RHEA-COMP:10132"/>
        <dbReference type="Rhea" id="RHEA-COMP:13555"/>
        <dbReference type="Rhea" id="RHEA-COMP:13556"/>
        <dbReference type="ChEBI" id="CHEBI:29950"/>
        <dbReference type="ChEBI" id="CHEBI:82612"/>
        <dbReference type="ChEBI" id="CHEBI:137386"/>
        <dbReference type="ChEBI" id="CHEBI:137387"/>
        <dbReference type="EC" id="2.1.1.63"/>
    </reaction>
</comment>
<evidence type="ECO:0000256" key="6">
    <source>
        <dbReference type="ARBA" id="ARBA00049348"/>
    </source>
</evidence>
<evidence type="ECO:0000259" key="7">
    <source>
        <dbReference type="Pfam" id="PF01035"/>
    </source>
</evidence>
<dbReference type="InterPro" id="IPR014048">
    <property type="entry name" value="MethylDNA_cys_MeTrfase_DNA-bd"/>
</dbReference>